<gene>
    <name evidence="1" type="ORF">CPB83DRAFT_860423</name>
</gene>
<dbReference type="Proteomes" id="UP000807306">
    <property type="component" value="Unassembled WGS sequence"/>
</dbReference>
<keyword evidence="2" id="KW-1185">Reference proteome</keyword>
<evidence type="ECO:0000313" key="1">
    <source>
        <dbReference type="EMBL" id="KAF9525020.1"/>
    </source>
</evidence>
<accession>A0A9P6JLS3</accession>
<dbReference type="OrthoDB" id="2367075at2759"/>
<organism evidence="1 2">
    <name type="scientific">Crepidotus variabilis</name>
    <dbReference type="NCBI Taxonomy" id="179855"/>
    <lineage>
        <taxon>Eukaryota</taxon>
        <taxon>Fungi</taxon>
        <taxon>Dikarya</taxon>
        <taxon>Basidiomycota</taxon>
        <taxon>Agaricomycotina</taxon>
        <taxon>Agaricomycetes</taxon>
        <taxon>Agaricomycetidae</taxon>
        <taxon>Agaricales</taxon>
        <taxon>Agaricineae</taxon>
        <taxon>Crepidotaceae</taxon>
        <taxon>Crepidotus</taxon>
    </lineage>
</organism>
<evidence type="ECO:0000313" key="2">
    <source>
        <dbReference type="Proteomes" id="UP000807306"/>
    </source>
</evidence>
<reference evidence="1" key="1">
    <citation type="submission" date="2020-11" db="EMBL/GenBank/DDBJ databases">
        <authorList>
            <consortium name="DOE Joint Genome Institute"/>
            <person name="Ahrendt S."/>
            <person name="Riley R."/>
            <person name="Andreopoulos W."/>
            <person name="Labutti K."/>
            <person name="Pangilinan J."/>
            <person name="Ruiz-Duenas F.J."/>
            <person name="Barrasa J.M."/>
            <person name="Sanchez-Garcia M."/>
            <person name="Camarero S."/>
            <person name="Miyauchi S."/>
            <person name="Serrano A."/>
            <person name="Linde D."/>
            <person name="Babiker R."/>
            <person name="Drula E."/>
            <person name="Ayuso-Fernandez I."/>
            <person name="Pacheco R."/>
            <person name="Padilla G."/>
            <person name="Ferreira P."/>
            <person name="Barriuso J."/>
            <person name="Kellner H."/>
            <person name="Castanera R."/>
            <person name="Alfaro M."/>
            <person name="Ramirez L."/>
            <person name="Pisabarro A.G."/>
            <person name="Kuo A."/>
            <person name="Tritt A."/>
            <person name="Lipzen A."/>
            <person name="He G."/>
            <person name="Yan M."/>
            <person name="Ng V."/>
            <person name="Cullen D."/>
            <person name="Martin F."/>
            <person name="Rosso M.-N."/>
            <person name="Henrissat B."/>
            <person name="Hibbett D."/>
            <person name="Martinez A.T."/>
            <person name="Grigoriev I.V."/>
        </authorList>
    </citation>
    <scope>NUCLEOTIDE SEQUENCE</scope>
    <source>
        <strain evidence="1">CBS 506.95</strain>
    </source>
</reference>
<protein>
    <submittedName>
        <fullName evidence="1">Uncharacterized protein</fullName>
    </submittedName>
</protein>
<comment type="caution">
    <text evidence="1">The sequence shown here is derived from an EMBL/GenBank/DDBJ whole genome shotgun (WGS) entry which is preliminary data.</text>
</comment>
<dbReference type="EMBL" id="MU157890">
    <property type="protein sequence ID" value="KAF9525020.1"/>
    <property type="molecule type" value="Genomic_DNA"/>
</dbReference>
<dbReference type="AlphaFoldDB" id="A0A9P6JLS3"/>
<name>A0A9P6JLS3_9AGAR</name>
<sequence length="138" mass="15596">MVSAEDLEDVLEILGISTFGSSDRLSYLPVGQWISGLKLAVRWAYDGLRDTAIFYLNQNQEFCSNPVQQILYGRDYGVEQWLIDGCSHFVLRSHGPREQEAIPLGMTTTIALYDMRESMSISGFNLKAAIKSTFEDYL</sequence>
<proteinExistence type="predicted"/>